<evidence type="ECO:0000256" key="1">
    <source>
        <dbReference type="ARBA" id="ARBA00022679"/>
    </source>
</evidence>
<reference evidence="8" key="1">
    <citation type="submission" date="2020-05" db="EMBL/GenBank/DDBJ databases">
        <title>WGS assembly of Panicum virgatum.</title>
        <authorList>
            <person name="Lovell J.T."/>
            <person name="Jenkins J."/>
            <person name="Shu S."/>
            <person name="Juenger T.E."/>
            <person name="Schmutz J."/>
        </authorList>
    </citation>
    <scope>NUCLEOTIDE SEQUENCE</scope>
    <source>
        <strain evidence="8">AP13</strain>
    </source>
</reference>
<sequence length="424" mass="47774">MLPILHLFHHRRGNETSRRALSLKTTDFDTIESMLQDPCAEPLCLPIDFLKAITRDFSSDQELGRGGHGVVYKGVLRNGKAIAVKKLSEMQLEDTQFHNEVTYLIGLKHQNIVQLVGYCAESRWEATQVSGKYVMAEIRKRLLCFEYVNNKSLDKYLSAESCGLEWHWRYDIIRGICSGLHYLHTECHIIHLDLKPENILLDDNMVPKITDFGMSRLFGQQQSRFITESRGGTLGYMAPEYLTNGLISTKSDIFSFGVIIIELMTGSRDYPQSGAFGQFIENVAANWRNRLEKIHMYIPLEIYSQQVNKCIMIGLKCVDPDPKKRPSALDIIQMLDAIECTNRPTSELQMSMLSNICAATSSNPQMFGRAFTSKTANIISTLTVSGKGRRTTILAFEIANTVVKGSCLMKTLQTEHPACERGGA</sequence>
<dbReference type="GO" id="GO:0004674">
    <property type="term" value="F:protein serine/threonine kinase activity"/>
    <property type="evidence" value="ECO:0007669"/>
    <property type="project" value="UniProtKB-KW"/>
</dbReference>
<dbReference type="InterPro" id="IPR000719">
    <property type="entry name" value="Prot_kinase_dom"/>
</dbReference>
<dbReference type="InterPro" id="IPR011009">
    <property type="entry name" value="Kinase-like_dom_sf"/>
</dbReference>
<name>A0A8T0P7S1_PANVG</name>
<dbReference type="GO" id="GO:0005524">
    <property type="term" value="F:ATP binding"/>
    <property type="evidence" value="ECO:0007669"/>
    <property type="project" value="UniProtKB-UniRule"/>
</dbReference>
<comment type="caution">
    <text evidence="8">The sequence shown here is derived from an EMBL/GenBank/DDBJ whole genome shotgun (WGS) entry which is preliminary data.</text>
</comment>
<evidence type="ECO:0000256" key="4">
    <source>
        <dbReference type="ARBA" id="ARBA00022840"/>
    </source>
</evidence>
<dbReference type="Gene3D" id="1.10.510.10">
    <property type="entry name" value="Transferase(Phosphotransferase) domain 1"/>
    <property type="match status" value="1"/>
</dbReference>
<dbReference type="SMART" id="SM00220">
    <property type="entry name" value="S_TKc"/>
    <property type="match status" value="1"/>
</dbReference>
<dbReference type="FunFam" id="3.30.200.20:FF:000465">
    <property type="entry name" value="Cysteine-rich receptor-like protein kinase 6"/>
    <property type="match status" value="1"/>
</dbReference>
<dbReference type="Gene3D" id="3.30.200.20">
    <property type="entry name" value="Phosphorylase Kinase, domain 1"/>
    <property type="match status" value="1"/>
</dbReference>
<evidence type="ECO:0000256" key="6">
    <source>
        <dbReference type="RuleBase" id="RU000304"/>
    </source>
</evidence>
<dbReference type="PROSITE" id="PS00108">
    <property type="entry name" value="PROTEIN_KINASE_ST"/>
    <property type="match status" value="1"/>
</dbReference>
<keyword evidence="1" id="KW-0808">Transferase</keyword>
<dbReference type="PROSITE" id="PS50011">
    <property type="entry name" value="PROTEIN_KINASE_DOM"/>
    <property type="match status" value="1"/>
</dbReference>
<dbReference type="Pfam" id="PF00069">
    <property type="entry name" value="Pkinase"/>
    <property type="match status" value="1"/>
</dbReference>
<evidence type="ECO:0000259" key="7">
    <source>
        <dbReference type="PROSITE" id="PS50011"/>
    </source>
</evidence>
<proteinExistence type="inferred from homology"/>
<dbReference type="InterPro" id="IPR017441">
    <property type="entry name" value="Protein_kinase_ATP_BS"/>
</dbReference>
<feature type="domain" description="Protein kinase" evidence="7">
    <location>
        <begin position="57"/>
        <end position="338"/>
    </location>
</feature>
<dbReference type="EMBL" id="CM029052">
    <property type="protein sequence ID" value="KAG2556222.1"/>
    <property type="molecule type" value="Genomic_DNA"/>
</dbReference>
<dbReference type="SUPFAM" id="SSF56112">
    <property type="entry name" value="Protein kinase-like (PK-like)"/>
    <property type="match status" value="1"/>
</dbReference>
<keyword evidence="4 5" id="KW-0067">ATP-binding</keyword>
<keyword evidence="6" id="KW-0723">Serine/threonine-protein kinase</keyword>
<dbReference type="InterPro" id="IPR008271">
    <property type="entry name" value="Ser/Thr_kinase_AS"/>
</dbReference>
<dbReference type="PANTHER" id="PTHR45707">
    <property type="entry name" value="C2 CALCIUM/LIPID-BINDING PLANT PHOSPHORIBOSYLTRANSFERASE FAMILY PROTEIN"/>
    <property type="match status" value="1"/>
</dbReference>
<dbReference type="FunFam" id="1.10.510.10:FF:000870">
    <property type="entry name" value="OSJNBa0016N04.16-like protein"/>
    <property type="match status" value="1"/>
</dbReference>
<gene>
    <name evidence="8" type="ORF">PVAP13_8NG068903</name>
</gene>
<evidence type="ECO:0000256" key="2">
    <source>
        <dbReference type="ARBA" id="ARBA00022741"/>
    </source>
</evidence>
<dbReference type="PROSITE" id="PS00107">
    <property type="entry name" value="PROTEIN_KINASE_ATP"/>
    <property type="match status" value="1"/>
</dbReference>
<organism evidence="8 9">
    <name type="scientific">Panicum virgatum</name>
    <name type="common">Blackwell switchgrass</name>
    <dbReference type="NCBI Taxonomy" id="38727"/>
    <lineage>
        <taxon>Eukaryota</taxon>
        <taxon>Viridiplantae</taxon>
        <taxon>Streptophyta</taxon>
        <taxon>Embryophyta</taxon>
        <taxon>Tracheophyta</taxon>
        <taxon>Spermatophyta</taxon>
        <taxon>Magnoliopsida</taxon>
        <taxon>Liliopsida</taxon>
        <taxon>Poales</taxon>
        <taxon>Poaceae</taxon>
        <taxon>PACMAD clade</taxon>
        <taxon>Panicoideae</taxon>
        <taxon>Panicodae</taxon>
        <taxon>Paniceae</taxon>
        <taxon>Panicinae</taxon>
        <taxon>Panicum</taxon>
        <taxon>Panicum sect. Hiantes</taxon>
    </lineage>
</organism>
<protein>
    <recommendedName>
        <fullName evidence="7">Protein kinase domain-containing protein</fullName>
    </recommendedName>
</protein>
<keyword evidence="9" id="KW-1185">Reference proteome</keyword>
<accession>A0A8T0P7S1</accession>
<keyword evidence="3" id="KW-0418">Kinase</keyword>
<keyword evidence="2 5" id="KW-0547">Nucleotide-binding</keyword>
<dbReference type="Proteomes" id="UP000823388">
    <property type="component" value="Chromosome 8N"/>
</dbReference>
<evidence type="ECO:0000313" key="9">
    <source>
        <dbReference type="Proteomes" id="UP000823388"/>
    </source>
</evidence>
<dbReference type="PANTHER" id="PTHR45707:SF81">
    <property type="entry name" value="PROTEIN KINASE DOMAIN-CONTAINING PROTEIN"/>
    <property type="match status" value="1"/>
</dbReference>
<comment type="similarity">
    <text evidence="6">Belongs to the protein kinase superfamily.</text>
</comment>
<evidence type="ECO:0000256" key="5">
    <source>
        <dbReference type="PROSITE-ProRule" id="PRU10141"/>
    </source>
</evidence>
<evidence type="ECO:0000256" key="3">
    <source>
        <dbReference type="ARBA" id="ARBA00022777"/>
    </source>
</evidence>
<dbReference type="AlphaFoldDB" id="A0A8T0P7S1"/>
<feature type="binding site" evidence="5">
    <location>
        <position position="86"/>
    </location>
    <ligand>
        <name>ATP</name>
        <dbReference type="ChEBI" id="CHEBI:30616"/>
    </ligand>
</feature>
<evidence type="ECO:0000313" key="8">
    <source>
        <dbReference type="EMBL" id="KAG2556222.1"/>
    </source>
</evidence>